<feature type="transmembrane region" description="Helical" evidence="8">
    <location>
        <begin position="392"/>
        <end position="411"/>
    </location>
</feature>
<feature type="transmembrane region" description="Helical" evidence="8">
    <location>
        <begin position="337"/>
        <end position="356"/>
    </location>
</feature>
<keyword evidence="6 8" id="KW-1133">Transmembrane helix</keyword>
<keyword evidence="5 8" id="KW-0812">Transmembrane</keyword>
<evidence type="ECO:0000256" key="5">
    <source>
        <dbReference type="ARBA" id="ARBA00022692"/>
    </source>
</evidence>
<keyword evidence="11" id="KW-1185">Reference proteome</keyword>
<feature type="transmembrane region" description="Helical" evidence="8">
    <location>
        <begin position="309"/>
        <end position="331"/>
    </location>
</feature>
<comment type="subcellular location">
    <subcellularLocation>
        <location evidence="1">Cell membrane</location>
        <topology evidence="1">Multi-pass membrane protein</topology>
    </subcellularLocation>
</comment>
<dbReference type="PANTHER" id="PTHR33908">
    <property type="entry name" value="MANNOSYLTRANSFERASE YKCB-RELATED"/>
    <property type="match status" value="1"/>
</dbReference>
<organism evidence="10 11">
    <name type="scientific">Paenibacillus aquistagni</name>
    <dbReference type="NCBI Taxonomy" id="1852522"/>
    <lineage>
        <taxon>Bacteria</taxon>
        <taxon>Bacillati</taxon>
        <taxon>Bacillota</taxon>
        <taxon>Bacilli</taxon>
        <taxon>Bacillales</taxon>
        <taxon>Paenibacillaceae</taxon>
        <taxon>Paenibacillus</taxon>
    </lineage>
</organism>
<dbReference type="InterPro" id="IPR050297">
    <property type="entry name" value="LipidA_mod_glycosyltrf_83"/>
</dbReference>
<accession>A0A1X7IA14</accession>
<dbReference type="STRING" id="1852522.SAMN06295960_0264"/>
<evidence type="ECO:0000256" key="4">
    <source>
        <dbReference type="ARBA" id="ARBA00022679"/>
    </source>
</evidence>
<feature type="domain" description="Glycosyltransferase RgtA/B/C/D-like" evidence="9">
    <location>
        <begin position="79"/>
        <end position="237"/>
    </location>
</feature>
<dbReference type="GO" id="GO:0009103">
    <property type="term" value="P:lipopolysaccharide biosynthetic process"/>
    <property type="evidence" value="ECO:0007669"/>
    <property type="project" value="UniProtKB-ARBA"/>
</dbReference>
<evidence type="ECO:0000256" key="8">
    <source>
        <dbReference type="SAM" id="Phobius"/>
    </source>
</evidence>
<evidence type="ECO:0000256" key="3">
    <source>
        <dbReference type="ARBA" id="ARBA00022676"/>
    </source>
</evidence>
<dbReference type="GO" id="GO:0005886">
    <property type="term" value="C:plasma membrane"/>
    <property type="evidence" value="ECO:0007669"/>
    <property type="project" value="UniProtKB-SubCell"/>
</dbReference>
<gene>
    <name evidence="10" type="ORF">SAMN06295960_0264</name>
</gene>
<keyword evidence="2" id="KW-1003">Cell membrane</keyword>
<feature type="transmembrane region" description="Helical" evidence="8">
    <location>
        <begin position="14"/>
        <end position="34"/>
    </location>
</feature>
<evidence type="ECO:0000256" key="7">
    <source>
        <dbReference type="ARBA" id="ARBA00023136"/>
    </source>
</evidence>
<dbReference type="GO" id="GO:0016763">
    <property type="term" value="F:pentosyltransferase activity"/>
    <property type="evidence" value="ECO:0007669"/>
    <property type="project" value="TreeGrafter"/>
</dbReference>
<dbReference type="PANTHER" id="PTHR33908:SF11">
    <property type="entry name" value="MEMBRANE PROTEIN"/>
    <property type="match status" value="1"/>
</dbReference>
<evidence type="ECO:0000256" key="2">
    <source>
        <dbReference type="ARBA" id="ARBA00022475"/>
    </source>
</evidence>
<dbReference type="RefSeq" id="WP_176228816.1">
    <property type="nucleotide sequence ID" value="NZ_FXAZ01000001.1"/>
</dbReference>
<feature type="transmembrane region" description="Helical" evidence="8">
    <location>
        <begin position="104"/>
        <end position="125"/>
    </location>
</feature>
<feature type="transmembrane region" description="Helical" evidence="8">
    <location>
        <begin position="218"/>
        <end position="237"/>
    </location>
</feature>
<feature type="transmembrane region" description="Helical" evidence="8">
    <location>
        <begin position="180"/>
        <end position="206"/>
    </location>
</feature>
<protein>
    <submittedName>
        <fullName evidence="10">Dolichyl-phosphate-mannose-protein mannosyltransferase</fullName>
    </submittedName>
</protein>
<feature type="transmembrane region" description="Helical" evidence="8">
    <location>
        <begin position="145"/>
        <end position="168"/>
    </location>
</feature>
<evidence type="ECO:0000259" key="9">
    <source>
        <dbReference type="Pfam" id="PF13231"/>
    </source>
</evidence>
<evidence type="ECO:0000313" key="10">
    <source>
        <dbReference type="EMBL" id="SMG11437.1"/>
    </source>
</evidence>
<dbReference type="InterPro" id="IPR038731">
    <property type="entry name" value="RgtA/B/C-like"/>
</dbReference>
<keyword evidence="3 10" id="KW-0328">Glycosyltransferase</keyword>
<keyword evidence="4 10" id="KW-0808">Transferase</keyword>
<evidence type="ECO:0000313" key="11">
    <source>
        <dbReference type="Proteomes" id="UP000193834"/>
    </source>
</evidence>
<reference evidence="10 11" key="1">
    <citation type="submission" date="2017-04" db="EMBL/GenBank/DDBJ databases">
        <authorList>
            <person name="Afonso C.L."/>
            <person name="Miller P.J."/>
            <person name="Scott M.A."/>
            <person name="Spackman E."/>
            <person name="Goraichik I."/>
            <person name="Dimitrov K.M."/>
            <person name="Suarez D.L."/>
            <person name="Swayne D.E."/>
        </authorList>
    </citation>
    <scope>NUCLEOTIDE SEQUENCE [LARGE SCALE GENOMIC DNA]</scope>
    <source>
        <strain evidence="10 11">11</strain>
    </source>
</reference>
<evidence type="ECO:0000256" key="6">
    <source>
        <dbReference type="ARBA" id="ARBA00022989"/>
    </source>
</evidence>
<sequence length="434" mass="49509">MFSYAITDSKEKRWLLGLMLFVLVMSASIVLYYGDYFLLGDPANPNNDDVKYIQTAKLLLNEGTLAYNTGTEPSAFIMPGFPLILAGFLALFGQDGGGVIAFRLFQCVLQAGSLYFVFIIARYMFNSRIALIACMVSALYPPDYFSSGVILSESLFRIVILMLVPALISAVQARRWQGYVLIGMLTAAAAYFKPHASLFPAVLIVLWWKEKYSWKEMLKFTCMIALTYMVLLSPWWMRNLITFDRFILFTDSGGSPFLLGTQIFNWNLPAGFFEAYPQYDPSTIYHGADADAVAKGLDILKYGFTHQPLLYLLWYTLGKFIGLYFEAYYWLPLLGVGLIEAHIIQGLLVIMSLIGMRMSRKTSSWRHRLPLLLTILYFTVIYMPFITFSRYGYPNMVFLLMYTAAAIDYFLHPHDYHLKTKVKKPSVQVEQESA</sequence>
<proteinExistence type="predicted"/>
<dbReference type="Pfam" id="PF13231">
    <property type="entry name" value="PMT_2"/>
    <property type="match status" value="1"/>
</dbReference>
<feature type="transmembrane region" description="Helical" evidence="8">
    <location>
        <begin position="368"/>
        <end position="386"/>
    </location>
</feature>
<dbReference type="Proteomes" id="UP000193834">
    <property type="component" value="Unassembled WGS sequence"/>
</dbReference>
<name>A0A1X7IA14_9BACL</name>
<evidence type="ECO:0000256" key="1">
    <source>
        <dbReference type="ARBA" id="ARBA00004651"/>
    </source>
</evidence>
<feature type="transmembrane region" description="Helical" evidence="8">
    <location>
        <begin position="75"/>
        <end position="92"/>
    </location>
</feature>
<dbReference type="AlphaFoldDB" id="A0A1X7IA14"/>
<dbReference type="EMBL" id="FXAZ01000001">
    <property type="protein sequence ID" value="SMG11437.1"/>
    <property type="molecule type" value="Genomic_DNA"/>
</dbReference>
<keyword evidence="7 8" id="KW-0472">Membrane</keyword>